<dbReference type="STRING" id="1089553.Tph_c00040"/>
<gene>
    <name evidence="1" type="ordered locus">Tph_c00040</name>
</gene>
<name>K4LDW6_THEPS</name>
<dbReference type="OrthoDB" id="9811390at2"/>
<organism evidence="1 2">
    <name type="scientific">Thermacetogenium phaeum (strain ATCC BAA-254 / DSM 26808 / PB)</name>
    <dbReference type="NCBI Taxonomy" id="1089553"/>
    <lineage>
        <taxon>Bacteria</taxon>
        <taxon>Bacillati</taxon>
        <taxon>Bacillota</taxon>
        <taxon>Clostridia</taxon>
        <taxon>Thermoanaerobacterales</taxon>
        <taxon>Thermoanaerobacteraceae</taxon>
        <taxon>Thermacetogenium</taxon>
    </lineage>
</organism>
<dbReference type="eggNOG" id="ENOG5032Y6E">
    <property type="taxonomic scope" value="Bacteria"/>
</dbReference>
<dbReference type="Proteomes" id="UP000000467">
    <property type="component" value="Chromosome"/>
</dbReference>
<dbReference type="AlphaFoldDB" id="K4LDW6"/>
<sequence>MFLHIGGEVMVPLNELIAIIDLETGRRREVNCEFLNFAAGEKQVVHVGRPERGKSIVVTKRRIYYSPISVDTLTRRSQLQIAGRPE</sequence>
<dbReference type="EMBL" id="CP003732">
    <property type="protein sequence ID" value="AFV10262.1"/>
    <property type="molecule type" value="Genomic_DNA"/>
</dbReference>
<proteinExistence type="predicted"/>
<dbReference type="NCBIfam" id="NF046065">
    <property type="entry name" value="MtxRegRemB"/>
    <property type="match status" value="1"/>
</dbReference>
<evidence type="ECO:0000313" key="2">
    <source>
        <dbReference type="Proteomes" id="UP000000467"/>
    </source>
</evidence>
<dbReference type="KEGG" id="tpz:Tph_c00040"/>
<reference evidence="1 2" key="1">
    <citation type="journal article" date="2012" name="BMC Genomics">
        <title>Genome-guided analysis of physiological and morphological traits of the fermentative acetate oxidizer Thermacetogenium phaeum.</title>
        <authorList>
            <person name="Oehler D."/>
            <person name="Poehlein A."/>
            <person name="Leimbach A."/>
            <person name="Muller N."/>
            <person name="Daniel R."/>
            <person name="Gottschalk G."/>
            <person name="Schink B."/>
        </authorList>
    </citation>
    <scope>NUCLEOTIDE SEQUENCE [LARGE SCALE GENOMIC DNA]</scope>
    <source>
        <strain evidence="2">ATCC BAA-254 / DSM 26808 / PB</strain>
    </source>
</reference>
<evidence type="ECO:0000313" key="1">
    <source>
        <dbReference type="EMBL" id="AFV10262.1"/>
    </source>
</evidence>
<dbReference type="InterPro" id="IPR007169">
    <property type="entry name" value="RemA-like"/>
</dbReference>
<dbReference type="RefSeq" id="WP_015049182.1">
    <property type="nucleotide sequence ID" value="NC_018870.1"/>
</dbReference>
<keyword evidence="2" id="KW-1185">Reference proteome</keyword>
<evidence type="ECO:0008006" key="3">
    <source>
        <dbReference type="Google" id="ProtNLM"/>
    </source>
</evidence>
<accession>K4LDW6</accession>
<protein>
    <recommendedName>
        <fullName evidence="3">DUF370 domain-containing protein</fullName>
    </recommendedName>
</protein>
<dbReference type="Pfam" id="PF04025">
    <property type="entry name" value="RemA-like"/>
    <property type="match status" value="1"/>
</dbReference>
<dbReference type="HOGENOM" id="CLU_173118_1_1_9"/>